<evidence type="ECO:0000313" key="1">
    <source>
        <dbReference type="EMBL" id="WLJ26039.1"/>
    </source>
</evidence>
<dbReference type="EMBL" id="OQ890321">
    <property type="protein sequence ID" value="WLJ26039.1"/>
    <property type="molecule type" value="Genomic_DNA"/>
</dbReference>
<name>A0AA49X3V1_9VIRU</name>
<protein>
    <submittedName>
        <fullName evidence="1">Uncharacterized protein</fullName>
    </submittedName>
</protein>
<organism evidence="1">
    <name type="scientific">Staphylococcus phage HS13</name>
    <dbReference type="NCBI Taxonomy" id="3056403"/>
    <lineage>
        <taxon>Viruses</taxon>
    </lineage>
</organism>
<sequence length="81" mass="9623">MLETVKYILEIIEEHEIDFYYTADYDVIYENGVTSFTFSTYSDDLTTLRDIVRITSLESEDIKEKKVNRIYEIITNGYKGF</sequence>
<proteinExistence type="predicted"/>
<accession>A0AA49X3V1</accession>
<reference evidence="1" key="1">
    <citation type="submission" date="2023-04" db="EMBL/GenBank/DDBJ databases">
        <title>The human skin virome in hidradenitis suppurativa patients.</title>
        <authorList>
            <person name="Jansen D."/>
        </authorList>
    </citation>
    <scope>NUCLEOTIDE SEQUENCE</scope>
    <source>
        <strain evidence="1">VC3_JansenPhageJ</strain>
    </source>
</reference>